<keyword evidence="4" id="KW-0106">Calcium</keyword>
<dbReference type="EMBL" id="CP036526">
    <property type="protein sequence ID" value="QDT08897.1"/>
    <property type="molecule type" value="Genomic_DNA"/>
</dbReference>
<accession>A0A517NP49</accession>
<dbReference type="GO" id="GO:0046872">
    <property type="term" value="F:metal ion binding"/>
    <property type="evidence" value="ECO:0007669"/>
    <property type="project" value="UniProtKB-KW"/>
</dbReference>
<dbReference type="Proteomes" id="UP000319817">
    <property type="component" value="Chromosome"/>
</dbReference>
<dbReference type="PROSITE" id="PS00149">
    <property type="entry name" value="SULFATASE_2"/>
    <property type="match status" value="1"/>
</dbReference>
<dbReference type="InterPro" id="IPR017850">
    <property type="entry name" value="Alkaline_phosphatase_core_sf"/>
</dbReference>
<dbReference type="CDD" id="cd16034">
    <property type="entry name" value="sulfatase_like"/>
    <property type="match status" value="1"/>
</dbReference>
<organism evidence="6 7">
    <name type="scientific">Stieleria marina</name>
    <dbReference type="NCBI Taxonomy" id="1930275"/>
    <lineage>
        <taxon>Bacteria</taxon>
        <taxon>Pseudomonadati</taxon>
        <taxon>Planctomycetota</taxon>
        <taxon>Planctomycetia</taxon>
        <taxon>Pirellulales</taxon>
        <taxon>Pirellulaceae</taxon>
        <taxon>Stieleria</taxon>
    </lineage>
</organism>
<sequence length="517" mass="57683">MKRAVLDCSLFSLPLLCPRFNIMRTSRSNLPCLALLILVAASCLDVALVSGQKPNVLIIVTDEHNFRTLGCYRDQMDREQAEMWGPGAVVETPHIDRLADEGVLCTRAYATAPVCTPCRAAMFTGLYPHNTGAPKNDLKLRDDIPTIAKILNQQGYRSSFVGKWHLAGTGKPEWSPKVDGGFTFKSAMYNRGHWKKFQMTDKGPRVGAKDGKGRPSYGVDQADAKTFSTDFLTDRAIEFISQDDATPFLTVISYPDPHGPNTVRAPYDHMYDHLRFLPPRTYGRDDMAKPGWLSGNAKKHPPFRGEQMSKYFGMVKCLDDNIGRILKTLTNTNQLDSTVIVFTSDHGDLCYEHDRLNKGNPYEGSARVPFLIRYPDRFAAGTVYRDPVGTVDLTPTVSSLAGIQPLESFEGRDLSGLLSTTDDSQSARITFLRNAGESPNWMAAVDRRYKLIVSVNDQPWLMDSETDPDELLNFYGRPGTEAIVKRLATSLQDYAKKTNDPFASNENIERSIAKCIK</sequence>
<keyword evidence="3 6" id="KW-0378">Hydrolase</keyword>
<evidence type="ECO:0000256" key="2">
    <source>
        <dbReference type="ARBA" id="ARBA00022723"/>
    </source>
</evidence>
<dbReference type="PANTHER" id="PTHR42693:SF53">
    <property type="entry name" value="ENDO-4-O-SULFATASE"/>
    <property type="match status" value="1"/>
</dbReference>
<dbReference type="EC" id="3.1.6.6" evidence="6"/>
<name>A0A517NP49_9BACT</name>
<dbReference type="GO" id="GO:0047753">
    <property type="term" value="F:choline-sulfatase activity"/>
    <property type="evidence" value="ECO:0007669"/>
    <property type="project" value="UniProtKB-EC"/>
</dbReference>
<evidence type="ECO:0000313" key="7">
    <source>
        <dbReference type="Proteomes" id="UP000319817"/>
    </source>
</evidence>
<reference evidence="6 7" key="1">
    <citation type="submission" date="2019-02" db="EMBL/GenBank/DDBJ databases">
        <title>Deep-cultivation of Planctomycetes and their phenomic and genomic characterization uncovers novel biology.</title>
        <authorList>
            <person name="Wiegand S."/>
            <person name="Jogler M."/>
            <person name="Boedeker C."/>
            <person name="Pinto D."/>
            <person name="Vollmers J."/>
            <person name="Rivas-Marin E."/>
            <person name="Kohn T."/>
            <person name="Peeters S.H."/>
            <person name="Heuer A."/>
            <person name="Rast P."/>
            <person name="Oberbeckmann S."/>
            <person name="Bunk B."/>
            <person name="Jeske O."/>
            <person name="Meyerdierks A."/>
            <person name="Storesund J.E."/>
            <person name="Kallscheuer N."/>
            <person name="Luecker S."/>
            <person name="Lage O.M."/>
            <person name="Pohl T."/>
            <person name="Merkel B.J."/>
            <person name="Hornburger P."/>
            <person name="Mueller R.-W."/>
            <person name="Bruemmer F."/>
            <person name="Labrenz M."/>
            <person name="Spormann A.M."/>
            <person name="Op den Camp H."/>
            <person name="Overmann J."/>
            <person name="Amann R."/>
            <person name="Jetten M.S.M."/>
            <person name="Mascher T."/>
            <person name="Medema M.H."/>
            <person name="Devos D.P."/>
            <person name="Kaster A.-K."/>
            <person name="Ovreas L."/>
            <person name="Rohde M."/>
            <person name="Galperin M.Y."/>
            <person name="Jogler C."/>
        </authorList>
    </citation>
    <scope>NUCLEOTIDE SEQUENCE [LARGE SCALE GENOMIC DNA]</scope>
    <source>
        <strain evidence="6 7">K23_9</strain>
    </source>
</reference>
<keyword evidence="2" id="KW-0479">Metal-binding</keyword>
<keyword evidence="7" id="KW-1185">Reference proteome</keyword>
<dbReference type="Pfam" id="PF00884">
    <property type="entry name" value="Sulfatase"/>
    <property type="match status" value="1"/>
</dbReference>
<dbReference type="SUPFAM" id="SSF53649">
    <property type="entry name" value="Alkaline phosphatase-like"/>
    <property type="match status" value="1"/>
</dbReference>
<proteinExistence type="inferred from homology"/>
<protein>
    <submittedName>
        <fullName evidence="6">Choline-sulfatase</fullName>
        <ecNumber evidence="6">3.1.6.6</ecNumber>
    </submittedName>
</protein>
<dbReference type="InterPro" id="IPR000917">
    <property type="entry name" value="Sulfatase_N"/>
</dbReference>
<evidence type="ECO:0000259" key="5">
    <source>
        <dbReference type="Pfam" id="PF00884"/>
    </source>
</evidence>
<comment type="similarity">
    <text evidence="1">Belongs to the sulfatase family.</text>
</comment>
<dbReference type="Gene3D" id="3.40.720.10">
    <property type="entry name" value="Alkaline Phosphatase, subunit A"/>
    <property type="match status" value="1"/>
</dbReference>
<evidence type="ECO:0000256" key="1">
    <source>
        <dbReference type="ARBA" id="ARBA00008779"/>
    </source>
</evidence>
<dbReference type="InterPro" id="IPR050738">
    <property type="entry name" value="Sulfatase"/>
</dbReference>
<evidence type="ECO:0000313" key="6">
    <source>
        <dbReference type="EMBL" id="QDT08897.1"/>
    </source>
</evidence>
<feature type="domain" description="Sulfatase N-terminal" evidence="5">
    <location>
        <begin position="54"/>
        <end position="403"/>
    </location>
</feature>
<dbReference type="GO" id="GO:0004065">
    <property type="term" value="F:arylsulfatase activity"/>
    <property type="evidence" value="ECO:0007669"/>
    <property type="project" value="TreeGrafter"/>
</dbReference>
<gene>
    <name evidence="6" type="primary">betC_5</name>
    <name evidence="6" type="ORF">K239x_08400</name>
</gene>
<evidence type="ECO:0000256" key="4">
    <source>
        <dbReference type="ARBA" id="ARBA00022837"/>
    </source>
</evidence>
<evidence type="ECO:0000256" key="3">
    <source>
        <dbReference type="ARBA" id="ARBA00022801"/>
    </source>
</evidence>
<dbReference type="InterPro" id="IPR024607">
    <property type="entry name" value="Sulfatase_CS"/>
</dbReference>
<dbReference type="AlphaFoldDB" id="A0A517NP49"/>
<dbReference type="PANTHER" id="PTHR42693">
    <property type="entry name" value="ARYLSULFATASE FAMILY MEMBER"/>
    <property type="match status" value="1"/>
</dbReference>